<sequence length="414" mass="44085">MDNFNNDNNKFNTIPEADNMNYNNSNYDNSHFGSFKNTEIYNNPYVYQDAKIKRKKGPGRFATIMAVALTCSVLGGAVGGAVTYTTMKSTKAPITQQKNTGNGNAVIAPTATGGINIPEIVTKVSPAVVGVSTKSVSTNIFGFNNEPQEGIGSGFIFSDEGYVLTNFHVISGANQVKVIFNNGKEVNAKIVNYNQQSDLAVLKITDKVDLPGVATLGDSESLQVGEQVVAIGNPLGKEYLGSVTTGIVSAVSRDVEIDGKKMNLIQTDTAINPGNSGGPLINARGEVIGINTAKLSGNGIEGIGFSIPINDVSSKLENLVKQKITLGVTVQNVTKEMAEKYNVPVGVYITNVANFSIAQKGGLQPGDVIIKFDGKKVETVEELNKIKDSHKDGDTIPIEFVRNGQNMTANLKIE</sequence>
<keyword evidence="4" id="KW-0472">Membrane</keyword>
<protein>
    <submittedName>
        <fullName evidence="6">Serine protease Do</fullName>
        <ecNumber evidence="6">3.4.21.107</ecNumber>
    </submittedName>
</protein>
<dbReference type="EC" id="3.4.21.107" evidence="6"/>
<reference evidence="6 7" key="1">
    <citation type="submission" date="2021-03" db="EMBL/GenBank/DDBJ databases">
        <title>Genomic Encyclopedia of Type Strains, Phase IV (KMG-IV): sequencing the most valuable type-strain genomes for metagenomic binning, comparative biology and taxonomic classification.</title>
        <authorList>
            <person name="Goeker M."/>
        </authorList>
    </citation>
    <scope>NUCLEOTIDE SEQUENCE [LARGE SCALE GENOMIC DNA]</scope>
    <source>
        <strain evidence="6 7">DSM 28650</strain>
    </source>
</reference>
<dbReference type="InterPro" id="IPR036034">
    <property type="entry name" value="PDZ_sf"/>
</dbReference>
<proteinExistence type="inferred from homology"/>
<dbReference type="SUPFAM" id="SSF50494">
    <property type="entry name" value="Trypsin-like serine proteases"/>
    <property type="match status" value="1"/>
</dbReference>
<dbReference type="InterPro" id="IPR051201">
    <property type="entry name" value="Chloro_Bact_Ser_Proteases"/>
</dbReference>
<keyword evidence="4" id="KW-1133">Transmembrane helix</keyword>
<dbReference type="GO" id="GO:0008233">
    <property type="term" value="F:peptidase activity"/>
    <property type="evidence" value="ECO:0007669"/>
    <property type="project" value="UniProtKB-KW"/>
</dbReference>
<dbReference type="InterPro" id="IPR009003">
    <property type="entry name" value="Peptidase_S1_PA"/>
</dbReference>
<organism evidence="6 7">
    <name type="scientific">Clostridium punense</name>
    <dbReference type="NCBI Taxonomy" id="1054297"/>
    <lineage>
        <taxon>Bacteria</taxon>
        <taxon>Bacillati</taxon>
        <taxon>Bacillota</taxon>
        <taxon>Clostridia</taxon>
        <taxon>Eubacteriales</taxon>
        <taxon>Clostridiaceae</taxon>
        <taxon>Clostridium</taxon>
    </lineage>
</organism>
<dbReference type="SUPFAM" id="SSF50156">
    <property type="entry name" value="PDZ domain-like"/>
    <property type="match status" value="1"/>
</dbReference>
<accession>A0ABS4K0H4</accession>
<feature type="domain" description="PDZ" evidence="5">
    <location>
        <begin position="313"/>
        <end position="404"/>
    </location>
</feature>
<dbReference type="PRINTS" id="PR00834">
    <property type="entry name" value="PROTEASES2C"/>
</dbReference>
<dbReference type="Gene3D" id="2.30.42.10">
    <property type="match status" value="1"/>
</dbReference>
<dbReference type="EMBL" id="JAGGLL010000006">
    <property type="protein sequence ID" value="MBP2021292.1"/>
    <property type="molecule type" value="Genomic_DNA"/>
</dbReference>
<keyword evidence="7" id="KW-1185">Reference proteome</keyword>
<dbReference type="PANTHER" id="PTHR43343:SF3">
    <property type="entry name" value="PROTEASE DO-LIKE 8, CHLOROPLASTIC"/>
    <property type="match status" value="1"/>
</dbReference>
<dbReference type="InterPro" id="IPR001478">
    <property type="entry name" value="PDZ"/>
</dbReference>
<name>A0ABS4K0H4_9CLOT</name>
<dbReference type="GO" id="GO:0006508">
    <property type="term" value="P:proteolysis"/>
    <property type="evidence" value="ECO:0007669"/>
    <property type="project" value="UniProtKB-KW"/>
</dbReference>
<evidence type="ECO:0000256" key="1">
    <source>
        <dbReference type="ARBA" id="ARBA00010541"/>
    </source>
</evidence>
<evidence type="ECO:0000259" key="5">
    <source>
        <dbReference type="PROSITE" id="PS50106"/>
    </source>
</evidence>
<keyword evidence="2 6" id="KW-0645">Protease</keyword>
<gene>
    <name evidence="6" type="ORF">J2Z44_001083</name>
</gene>
<dbReference type="SMART" id="SM00228">
    <property type="entry name" value="PDZ"/>
    <property type="match status" value="1"/>
</dbReference>
<evidence type="ECO:0000313" key="6">
    <source>
        <dbReference type="EMBL" id="MBP2021292.1"/>
    </source>
</evidence>
<evidence type="ECO:0000256" key="3">
    <source>
        <dbReference type="ARBA" id="ARBA00022801"/>
    </source>
</evidence>
<feature type="transmembrane region" description="Helical" evidence="4">
    <location>
        <begin position="61"/>
        <end position="84"/>
    </location>
</feature>
<dbReference type="Pfam" id="PF13180">
    <property type="entry name" value="PDZ_2"/>
    <property type="match status" value="1"/>
</dbReference>
<dbReference type="InterPro" id="IPR043504">
    <property type="entry name" value="Peptidase_S1_PA_chymotrypsin"/>
</dbReference>
<dbReference type="InterPro" id="IPR001940">
    <property type="entry name" value="Peptidase_S1C"/>
</dbReference>
<dbReference type="Gene3D" id="2.40.10.10">
    <property type="entry name" value="Trypsin-like serine proteases"/>
    <property type="match status" value="2"/>
</dbReference>
<comment type="caution">
    <text evidence="6">The sequence shown here is derived from an EMBL/GenBank/DDBJ whole genome shotgun (WGS) entry which is preliminary data.</text>
</comment>
<comment type="similarity">
    <text evidence="1">Belongs to the peptidase S1C family.</text>
</comment>
<dbReference type="Pfam" id="PF13365">
    <property type="entry name" value="Trypsin_2"/>
    <property type="match status" value="1"/>
</dbReference>
<dbReference type="PROSITE" id="PS50106">
    <property type="entry name" value="PDZ"/>
    <property type="match status" value="1"/>
</dbReference>
<dbReference type="Proteomes" id="UP001519308">
    <property type="component" value="Unassembled WGS sequence"/>
</dbReference>
<dbReference type="RefSeq" id="WP_021281195.1">
    <property type="nucleotide sequence ID" value="NZ_JAGGLL010000006.1"/>
</dbReference>
<keyword evidence="3 6" id="KW-0378">Hydrolase</keyword>
<evidence type="ECO:0000256" key="4">
    <source>
        <dbReference type="SAM" id="Phobius"/>
    </source>
</evidence>
<evidence type="ECO:0000313" key="7">
    <source>
        <dbReference type="Proteomes" id="UP001519308"/>
    </source>
</evidence>
<dbReference type="PANTHER" id="PTHR43343">
    <property type="entry name" value="PEPTIDASE S12"/>
    <property type="match status" value="1"/>
</dbReference>
<keyword evidence="4" id="KW-0812">Transmembrane</keyword>
<evidence type="ECO:0000256" key="2">
    <source>
        <dbReference type="ARBA" id="ARBA00022670"/>
    </source>
</evidence>